<dbReference type="InterPro" id="IPR011545">
    <property type="entry name" value="DEAD/DEAH_box_helicase_dom"/>
</dbReference>
<keyword evidence="4 6" id="KW-0067">ATP-binding</keyword>
<comment type="function">
    <text evidence="6">RNA helicase.</text>
</comment>
<evidence type="ECO:0000256" key="2">
    <source>
        <dbReference type="ARBA" id="ARBA00022801"/>
    </source>
</evidence>
<dbReference type="PANTHER" id="PTHR24031">
    <property type="entry name" value="RNA HELICASE"/>
    <property type="match status" value="1"/>
</dbReference>
<dbReference type="GO" id="GO:0016787">
    <property type="term" value="F:hydrolase activity"/>
    <property type="evidence" value="ECO:0007669"/>
    <property type="project" value="UniProtKB-KW"/>
</dbReference>
<dbReference type="EMBL" id="BTFZ01000020">
    <property type="protein sequence ID" value="GMM38367.1"/>
    <property type="molecule type" value="Genomic_DNA"/>
</dbReference>
<dbReference type="SMART" id="SM00490">
    <property type="entry name" value="HELICc"/>
    <property type="match status" value="1"/>
</dbReference>
<dbReference type="Pfam" id="PF00270">
    <property type="entry name" value="DEAD"/>
    <property type="match status" value="1"/>
</dbReference>
<accession>A0AAV5QTY5</accession>
<comment type="domain">
    <text evidence="6">The Q motif is unique to and characteristic of the DEAD box family of RNA helicases and controls ATP binding and hydrolysis.</text>
</comment>
<evidence type="ECO:0000256" key="6">
    <source>
        <dbReference type="RuleBase" id="RU365068"/>
    </source>
</evidence>
<dbReference type="Proteomes" id="UP001360560">
    <property type="component" value="Unassembled WGS sequence"/>
</dbReference>
<evidence type="ECO:0000256" key="3">
    <source>
        <dbReference type="ARBA" id="ARBA00022806"/>
    </source>
</evidence>
<keyword evidence="5 6" id="KW-0694">RNA-binding</keyword>
<dbReference type="Gene3D" id="3.40.50.300">
    <property type="entry name" value="P-loop containing nucleotide triphosphate hydrolases"/>
    <property type="match status" value="2"/>
</dbReference>
<proteinExistence type="inferred from homology"/>
<evidence type="ECO:0000256" key="4">
    <source>
        <dbReference type="ARBA" id="ARBA00022840"/>
    </source>
</evidence>
<keyword evidence="3 6" id="KW-0347">Helicase</keyword>
<evidence type="ECO:0000259" key="7">
    <source>
        <dbReference type="PROSITE" id="PS51194"/>
    </source>
</evidence>
<comment type="caution">
    <text evidence="9">The sequence shown here is derived from an EMBL/GenBank/DDBJ whole genome shotgun (WGS) entry which is preliminary data.</text>
</comment>
<feature type="domain" description="Helicase C-terminal" evidence="7">
    <location>
        <begin position="919"/>
        <end position="1094"/>
    </location>
</feature>
<dbReference type="RefSeq" id="XP_064852699.1">
    <property type="nucleotide sequence ID" value="XM_064996627.1"/>
</dbReference>
<evidence type="ECO:0000256" key="5">
    <source>
        <dbReference type="ARBA" id="ARBA00022884"/>
    </source>
</evidence>
<dbReference type="Pfam" id="PF11603">
    <property type="entry name" value="Sir1"/>
    <property type="match status" value="1"/>
</dbReference>
<evidence type="ECO:0000313" key="9">
    <source>
        <dbReference type="EMBL" id="GMM38367.1"/>
    </source>
</evidence>
<dbReference type="GO" id="GO:0005524">
    <property type="term" value="F:ATP binding"/>
    <property type="evidence" value="ECO:0007669"/>
    <property type="project" value="UniProtKB-UniRule"/>
</dbReference>
<dbReference type="PROSITE" id="PS51194">
    <property type="entry name" value="HELICASE_CTER"/>
    <property type="match status" value="1"/>
</dbReference>
<dbReference type="InterPro" id="IPR021646">
    <property type="entry name" value="Sir1_ORC-binding"/>
</dbReference>
<dbReference type="SUPFAM" id="SSF52540">
    <property type="entry name" value="P-loop containing nucleoside triphosphate hydrolases"/>
    <property type="match status" value="1"/>
</dbReference>
<protein>
    <recommendedName>
        <fullName evidence="6">ATP-dependent RNA helicase</fullName>
        <ecNumber evidence="6">3.6.4.13</ecNumber>
    </recommendedName>
</protein>
<dbReference type="GO" id="GO:0003724">
    <property type="term" value="F:RNA helicase activity"/>
    <property type="evidence" value="ECO:0007669"/>
    <property type="project" value="UniProtKB-EC"/>
</dbReference>
<keyword evidence="10" id="KW-1185">Reference proteome</keyword>
<dbReference type="GO" id="GO:0070013">
    <property type="term" value="C:intracellular organelle lumen"/>
    <property type="evidence" value="ECO:0007669"/>
    <property type="project" value="UniProtKB-ARBA"/>
</dbReference>
<sequence length="1457" mass="166688">MNQVSDRISVLDGFIIDKKEWRIISTSSELITKLGKASKKNLSACDLKDIHSTFSTTNVSFHDLSELIPHITMTEVFIKKSRDGRYQTKSRKFSGSSKHQATIIKLAGNKNYYLIHRKKSDSSMAYDIMGSSKDIQFVKSNTALKSYLGDPVVSQNDKHLLIQLQSHDIKEEASELFIFGYQKTQTNPPIIIASSFGLGFENFYKILDPNTVHAYAAVFQHIYPIFKYMAQFEYTEDDPTSTLDPKKQLNDAQDVETRFEVLAKFIFSLIETEAYHSLLNKLVVLMITKKTSDISDTTIKRFESNETILRRLDVLKHIIRFAYVNRDVESTIKYIGNFPIQGSNFIWLTVLYTLLVKEKGTKRVFDCILLDSTTVVVDGITITQQQLSEGHKKLCTDFFAEAGRMQEFVTGDTNIDRIFDSFVKLSKENKISHSFLNLVGEEIPDDLRFGLKENLPNHILKSIKETFIFLSSLLLNLFFLEAGSFRFPEVQVSKFAAEDICLNWDIVEQTIFLVANYSKKRVRSAKMRYLSQTTTKLTIWLLLLRPVFIEILKLYPETDELDEKGLPLPDSNIFADISVDDENGEIIEIAASNLLSTCIFTTGTNFITKQSFNNIFQNIFPFGIRVGRQAFICFMNNPENAAMARLIDAVNIAADHSNTTGNNVYGQRIMGPEGRRALNEVSSFDVQKSLSKKWLDFIGTPIAIQNNQPEAEERQKYISSTELLASGKQLYGASFEFRSAQQAMYTLDIANTNKQAVFLTASCGFGKTTIVNLVHNINKHGCVNFVLAPYVMLVGYLNKRFKKSITWNRLMEDPINNIHGVLNIVGSFELLKNQKFRTLIETGFIFNKKLNHLFVDEADLLIREDGFRSFQRSLCNLGDKFNKCLFVSATFEPQIITKLEKIMNFSSSMKLESISENPLEKKVLLKVELEDWAHCQRLIFGVSKTFQETILIFCEYKNQVHEIYGDLVQKGLDKLVSVAKITGDDNSEKKIQLAESLADNDFPQIVVCSTILSVGVDIPRLNKIIICGNFEPHTYIQICGRLRTGGSIIHCIDKHIREGMVDYHSCITRQVNDFYRTQNKGCLNCCNIEDDRLMEVCNSASFTDDRLMEVCHSASFTDDPDHFNDDLGNDLVETHSDLETGLPRDNQIEKTFKSDIVIFKEIVQAGSFSNSVVGITDLPFIVFDQKNLPVLILATFEYFTDYAICHKCRLSKDVYHFDGSCHFKVIYDAILLNYITNFRHFPCLKGSIDEKLSSLLRSESLIIQIIKNTFTKKEEYKKSIEQYQNFKKSPEIPKHLPYVPLYKYELIFMKIKDRKLNPHFLCLKWKQEIMKTLWSRENGLPNFAEGLRGSKPIASTQMKSLQFPKGSCFGCGGKHSYTSKDKEPCHKTMKHTSQAIFYWILTDDYTQKTILPGILPEAPDFIYISDLWKILCSQHNGFPLYKRVAVSFFEKYCPDFV</sequence>
<evidence type="ECO:0000313" key="10">
    <source>
        <dbReference type="Proteomes" id="UP001360560"/>
    </source>
</evidence>
<gene>
    <name evidence="8" type="ORF">DASC09_030280</name>
    <name evidence="9" type="ORF">DASC09_057060</name>
</gene>
<organism evidence="9 10">
    <name type="scientific">Saccharomycopsis crataegensis</name>
    <dbReference type="NCBI Taxonomy" id="43959"/>
    <lineage>
        <taxon>Eukaryota</taxon>
        <taxon>Fungi</taxon>
        <taxon>Dikarya</taxon>
        <taxon>Ascomycota</taxon>
        <taxon>Saccharomycotina</taxon>
        <taxon>Saccharomycetes</taxon>
        <taxon>Saccharomycopsidaceae</taxon>
        <taxon>Saccharomycopsis</taxon>
    </lineage>
</organism>
<comment type="similarity">
    <text evidence="6">Belongs to the DEAD box helicase family.</text>
</comment>
<keyword evidence="2 6" id="KW-0378">Hydrolase</keyword>
<evidence type="ECO:0000313" key="8">
    <source>
        <dbReference type="EMBL" id="GMM35703.1"/>
    </source>
</evidence>
<dbReference type="InterPro" id="IPR027417">
    <property type="entry name" value="P-loop_NTPase"/>
</dbReference>
<dbReference type="EMBL" id="BTFZ01000011">
    <property type="protein sequence ID" value="GMM35703.1"/>
    <property type="molecule type" value="Genomic_DNA"/>
</dbReference>
<dbReference type="GeneID" id="90073678"/>
<reference evidence="9 10" key="1">
    <citation type="journal article" date="2023" name="Elife">
        <title>Identification of key yeast species and microbe-microbe interactions impacting larval growth of Drosophila in the wild.</title>
        <authorList>
            <person name="Mure A."/>
            <person name="Sugiura Y."/>
            <person name="Maeda R."/>
            <person name="Honda K."/>
            <person name="Sakurai N."/>
            <person name="Takahashi Y."/>
            <person name="Watada M."/>
            <person name="Katoh T."/>
            <person name="Gotoh A."/>
            <person name="Gotoh Y."/>
            <person name="Taniguchi I."/>
            <person name="Nakamura K."/>
            <person name="Hayashi T."/>
            <person name="Katayama T."/>
            <person name="Uemura T."/>
            <person name="Hattori Y."/>
        </authorList>
    </citation>
    <scope>NUCLEOTIDE SEQUENCE [LARGE SCALE GENOMIC DNA]</scope>
    <source>
        <strain evidence="9 10">SC-9</strain>
    </source>
</reference>
<name>A0AAV5QTY5_9ASCO</name>
<dbReference type="GO" id="GO:0003723">
    <property type="term" value="F:RNA binding"/>
    <property type="evidence" value="ECO:0007669"/>
    <property type="project" value="UniProtKB-UniRule"/>
</dbReference>
<dbReference type="Pfam" id="PF00271">
    <property type="entry name" value="Helicase_C"/>
    <property type="match status" value="1"/>
</dbReference>
<dbReference type="InterPro" id="IPR001650">
    <property type="entry name" value="Helicase_C-like"/>
</dbReference>
<keyword evidence="1 6" id="KW-0547">Nucleotide-binding</keyword>
<evidence type="ECO:0000256" key="1">
    <source>
        <dbReference type="ARBA" id="ARBA00022741"/>
    </source>
</evidence>
<dbReference type="EC" id="3.6.4.13" evidence="6"/>
<comment type="catalytic activity">
    <reaction evidence="6">
        <text>ATP + H2O = ADP + phosphate + H(+)</text>
        <dbReference type="Rhea" id="RHEA:13065"/>
        <dbReference type="ChEBI" id="CHEBI:15377"/>
        <dbReference type="ChEBI" id="CHEBI:15378"/>
        <dbReference type="ChEBI" id="CHEBI:30616"/>
        <dbReference type="ChEBI" id="CHEBI:43474"/>
        <dbReference type="ChEBI" id="CHEBI:456216"/>
        <dbReference type="EC" id="3.6.4.13"/>
    </reaction>
</comment>
<reference evidence="9" key="2">
    <citation type="submission" date="2023-06" db="EMBL/GenBank/DDBJ databases">
        <authorList>
            <person name="Mure A."/>
            <person name="Hattori Y."/>
        </authorList>
    </citation>
    <scope>NUCLEOTIDE SEQUENCE</scope>
    <source>
        <strain evidence="9">SC-9</strain>
    </source>
</reference>